<keyword evidence="4" id="KW-0804">Transcription</keyword>
<accession>A0A8J3N2W1</accession>
<dbReference type="Gene3D" id="3.40.190.290">
    <property type="match status" value="1"/>
</dbReference>
<dbReference type="Pfam" id="PF03466">
    <property type="entry name" value="LysR_substrate"/>
    <property type="match status" value="1"/>
</dbReference>
<evidence type="ECO:0000313" key="6">
    <source>
        <dbReference type="EMBL" id="GHO93580.1"/>
    </source>
</evidence>
<dbReference type="InterPro" id="IPR005119">
    <property type="entry name" value="LysR_subst-bd"/>
</dbReference>
<dbReference type="InterPro" id="IPR000847">
    <property type="entry name" value="LysR_HTH_N"/>
</dbReference>
<dbReference type="RefSeq" id="WP_220204358.1">
    <property type="nucleotide sequence ID" value="NZ_BNJK01000001.1"/>
</dbReference>
<dbReference type="CDD" id="cd05466">
    <property type="entry name" value="PBP2_LTTR_substrate"/>
    <property type="match status" value="1"/>
</dbReference>
<name>A0A8J3N2W1_9CHLR</name>
<protein>
    <submittedName>
        <fullName evidence="6">LysR family transcriptional regulator</fullName>
    </submittedName>
</protein>
<dbReference type="AlphaFoldDB" id="A0A8J3N2W1"/>
<dbReference type="InterPro" id="IPR036388">
    <property type="entry name" value="WH-like_DNA-bd_sf"/>
</dbReference>
<evidence type="ECO:0000256" key="4">
    <source>
        <dbReference type="ARBA" id="ARBA00023163"/>
    </source>
</evidence>
<gene>
    <name evidence="6" type="ORF">KSF_036280</name>
</gene>
<dbReference type="Proteomes" id="UP000597444">
    <property type="component" value="Unassembled WGS sequence"/>
</dbReference>
<dbReference type="InterPro" id="IPR036390">
    <property type="entry name" value="WH_DNA-bd_sf"/>
</dbReference>
<dbReference type="SUPFAM" id="SSF46785">
    <property type="entry name" value="Winged helix' DNA-binding domain"/>
    <property type="match status" value="1"/>
</dbReference>
<organism evidence="6 7">
    <name type="scientific">Reticulibacter mediterranei</name>
    <dbReference type="NCBI Taxonomy" id="2778369"/>
    <lineage>
        <taxon>Bacteria</taxon>
        <taxon>Bacillati</taxon>
        <taxon>Chloroflexota</taxon>
        <taxon>Ktedonobacteria</taxon>
        <taxon>Ktedonobacterales</taxon>
        <taxon>Reticulibacteraceae</taxon>
        <taxon>Reticulibacter</taxon>
    </lineage>
</organism>
<proteinExistence type="inferred from homology"/>
<keyword evidence="7" id="KW-1185">Reference proteome</keyword>
<dbReference type="PROSITE" id="PS50931">
    <property type="entry name" value="HTH_LYSR"/>
    <property type="match status" value="1"/>
</dbReference>
<dbReference type="PRINTS" id="PR00039">
    <property type="entry name" value="HTHLYSR"/>
</dbReference>
<evidence type="ECO:0000256" key="3">
    <source>
        <dbReference type="ARBA" id="ARBA00023125"/>
    </source>
</evidence>
<evidence type="ECO:0000313" key="7">
    <source>
        <dbReference type="Proteomes" id="UP000597444"/>
    </source>
</evidence>
<keyword evidence="3" id="KW-0238">DNA-binding</keyword>
<dbReference type="Gene3D" id="1.10.10.10">
    <property type="entry name" value="Winged helix-like DNA-binding domain superfamily/Winged helix DNA-binding domain"/>
    <property type="match status" value="1"/>
</dbReference>
<reference evidence="6" key="1">
    <citation type="submission" date="2020-10" db="EMBL/GenBank/DDBJ databases">
        <title>Taxonomic study of unclassified bacteria belonging to the class Ktedonobacteria.</title>
        <authorList>
            <person name="Yabe S."/>
            <person name="Wang C.M."/>
            <person name="Zheng Y."/>
            <person name="Sakai Y."/>
            <person name="Cavaletti L."/>
            <person name="Monciardini P."/>
            <person name="Donadio S."/>
        </authorList>
    </citation>
    <scope>NUCLEOTIDE SEQUENCE</scope>
    <source>
        <strain evidence="6">ID150040</strain>
    </source>
</reference>
<comment type="similarity">
    <text evidence="1">Belongs to the LysR transcriptional regulatory family.</text>
</comment>
<evidence type="ECO:0000259" key="5">
    <source>
        <dbReference type="PROSITE" id="PS50931"/>
    </source>
</evidence>
<dbReference type="FunFam" id="1.10.10.10:FF:000001">
    <property type="entry name" value="LysR family transcriptional regulator"/>
    <property type="match status" value="1"/>
</dbReference>
<dbReference type="PANTHER" id="PTHR30126:SF100">
    <property type="entry name" value="LYSR-FAMILY TRANSCRIPTIONAL REGULATOR"/>
    <property type="match status" value="1"/>
</dbReference>
<dbReference type="GO" id="GO:0003700">
    <property type="term" value="F:DNA-binding transcription factor activity"/>
    <property type="evidence" value="ECO:0007669"/>
    <property type="project" value="InterPro"/>
</dbReference>
<feature type="domain" description="HTH lysR-type" evidence="5">
    <location>
        <begin position="1"/>
        <end position="58"/>
    </location>
</feature>
<sequence>MDLRQLTTFRAVAQTLSFHRAATQLNYVQSSVSTQIQLLEEELGVRLFDRLGKRVVLTEAGQQLLHYAEKLLNLAEEARTAIMDGDGPRGMLTMSAPETLWTYRLPALLKRFRELFPLVQLQFRHYSSKELFQRVQEGAVDVAFVLDEPLLSTTVSVDRLIPEPLLIIAAPDSPLACLPEVGPLDLDGQQLLLTEAGCSYRNIFYRALAAEGVHANSVLEFASVEAIKQCVMVGLGIAVLPSIVVEKEIAQGKLVALPWQRSSEAHFAEGIVTQIIWHKDKWLSPSLQAFLNLTREILTHEVQIASA</sequence>
<dbReference type="GO" id="GO:0000976">
    <property type="term" value="F:transcription cis-regulatory region binding"/>
    <property type="evidence" value="ECO:0007669"/>
    <property type="project" value="TreeGrafter"/>
</dbReference>
<dbReference type="Pfam" id="PF00126">
    <property type="entry name" value="HTH_1"/>
    <property type="match status" value="1"/>
</dbReference>
<evidence type="ECO:0000256" key="1">
    <source>
        <dbReference type="ARBA" id="ARBA00009437"/>
    </source>
</evidence>
<dbReference type="PANTHER" id="PTHR30126">
    <property type="entry name" value="HTH-TYPE TRANSCRIPTIONAL REGULATOR"/>
    <property type="match status" value="1"/>
</dbReference>
<dbReference type="SUPFAM" id="SSF53850">
    <property type="entry name" value="Periplasmic binding protein-like II"/>
    <property type="match status" value="1"/>
</dbReference>
<dbReference type="EMBL" id="BNJK01000001">
    <property type="protein sequence ID" value="GHO93580.1"/>
    <property type="molecule type" value="Genomic_DNA"/>
</dbReference>
<keyword evidence="2" id="KW-0805">Transcription regulation</keyword>
<comment type="caution">
    <text evidence="6">The sequence shown here is derived from an EMBL/GenBank/DDBJ whole genome shotgun (WGS) entry which is preliminary data.</text>
</comment>
<evidence type="ECO:0000256" key="2">
    <source>
        <dbReference type="ARBA" id="ARBA00023015"/>
    </source>
</evidence>